<reference evidence="1 2" key="1">
    <citation type="submission" date="2020-10" db="EMBL/GenBank/DDBJ databases">
        <title>Complete genome sequence of Cupriavidus basilensis CCUG 49340T.</title>
        <authorList>
            <person name="Salva-Serra F."/>
            <person name="Donoso R.A."/>
            <person name="Cho K.H."/>
            <person name="Yoo J.A."/>
            <person name="Lee K."/>
            <person name="Yoon S.-H."/>
            <person name="Perez-Pantoja D."/>
            <person name="Moore E.R.B."/>
        </authorList>
    </citation>
    <scope>NUCLEOTIDE SEQUENCE [LARGE SCALE GENOMIC DNA]</scope>
    <source>
        <strain evidence="2">CCUG 49340</strain>
    </source>
</reference>
<dbReference type="AlphaFoldDB" id="A0A643FV99"/>
<gene>
    <name evidence="1" type="ORF">F7R26_021775</name>
</gene>
<dbReference type="SUPFAM" id="SSF52151">
    <property type="entry name" value="FabD/lysophospholipase-like"/>
    <property type="match status" value="2"/>
</dbReference>
<dbReference type="EMBL" id="CP062804">
    <property type="protein sequence ID" value="QOT80118.1"/>
    <property type="molecule type" value="Genomic_DNA"/>
</dbReference>
<dbReference type="GeneID" id="98403562"/>
<dbReference type="Proteomes" id="UP000397656">
    <property type="component" value="Chromosome 2"/>
</dbReference>
<evidence type="ECO:0000313" key="2">
    <source>
        <dbReference type="Proteomes" id="UP000397656"/>
    </source>
</evidence>
<dbReference type="Gene3D" id="3.40.1090.10">
    <property type="entry name" value="Cytosolic phospholipase A2 catalytic domain"/>
    <property type="match status" value="2"/>
</dbReference>
<dbReference type="GO" id="GO:0046475">
    <property type="term" value="P:glycerophospholipid catabolic process"/>
    <property type="evidence" value="ECO:0007669"/>
    <property type="project" value="TreeGrafter"/>
</dbReference>
<sequence length="943" mass="100813">MPVQEQPSDDELARIARRRRQLGIARRTRDGDSNWALALSGGGIRSATFCLGVMQALAKAPAPPVAGPALHAVARQAPADAVQEGDGPDAIVPAPAPATTSLLGQFDYLSTVSGGGYIGAFFCSLFVPGRLKPGTTPPEAAALAYRTLQHEPPERIRSSASYASDPGRAAVAWLRENGRYLTPTGAGDSLYAASLVVRNWFAMQYVIGSALLLLLAVLALLRHLAIGTWLDLGRHELDLLHDARQVFNEGGLAIWWSELLWLPLAALLLFAVPPGVAYWLVYPHGGNGKAALRFDSLATRLAALAGVAMLVMAAVLHHLGPGLVLSCLLLAMAVLTLSGVACCFVLCRVPPATVQDYRVRATRLLSQAIGIALWLAALGVADTVARTFYLYTQASHQSWRTLWPAGMLGALVWLIRYGAALLDGKGGNGGNGKGDTWRARLPVSLLAGIAAAVVALLVFVLWSWLVLWVRWNGGEPLDWFTFGNAYTTPVLCTLIVLALGLTMIAGRFAGFLNLSTLQPFYSARLTRAYLGGSNGKRFMPGSGAAPAQQHASQRARLSVAEPADGDALSLNTYYDPAMLAPLHLINVTLNLTVDPAEQLVQRDRKGKPLCVAPGPFVLPATASRTMPEDAFVRFTVDGQRYFPETHKAGGSELSQSRTLGDWIATSGAAVSTGLGRSTTLGTSLLLGLANLRLGTWWPSYPLDAGSAPRAGGAERNRVQADLPGSPWLGGLITLFRTQYYLACELSARFHGTRRGWQYLSDGGHFENTAVYELLRPERGVGLIVLCDCGADPDYQFGDLANLIRLARIDMGLEIVVDAAAAVDAVLGSVFGTPEDFLPAARQNPATANKCALLLNVYRAPEPAATRRPVSRIVLLKPCPVASAPVDVQQYRAGHPAFPQEPTIEQFFNEAQWESYRELGYSIGQLVFGGGAGGDAVARALWAR</sequence>
<dbReference type="PANTHER" id="PTHR10728:SF40">
    <property type="entry name" value="PATATIN FAMILY PROTEIN"/>
    <property type="match status" value="1"/>
</dbReference>
<evidence type="ECO:0000313" key="1">
    <source>
        <dbReference type="EMBL" id="QOT80118.1"/>
    </source>
</evidence>
<dbReference type="PANTHER" id="PTHR10728">
    <property type="entry name" value="CYTOSOLIC PHOSPHOLIPASE A2"/>
    <property type="match status" value="1"/>
</dbReference>
<name>A0A643FV99_9BURK</name>
<evidence type="ECO:0008006" key="3">
    <source>
        <dbReference type="Google" id="ProtNLM"/>
    </source>
</evidence>
<dbReference type="RefSeq" id="WP_150986537.1">
    <property type="nucleotide sequence ID" value="NZ_CP062804.1"/>
</dbReference>
<proteinExistence type="predicted"/>
<dbReference type="InterPro" id="IPR016035">
    <property type="entry name" value="Acyl_Trfase/lysoPLipase"/>
</dbReference>
<dbReference type="GO" id="GO:0005829">
    <property type="term" value="C:cytosol"/>
    <property type="evidence" value="ECO:0007669"/>
    <property type="project" value="TreeGrafter"/>
</dbReference>
<organism evidence="1 2">
    <name type="scientific">Cupriavidus basilensis</name>
    <dbReference type="NCBI Taxonomy" id="68895"/>
    <lineage>
        <taxon>Bacteria</taxon>
        <taxon>Pseudomonadati</taxon>
        <taxon>Pseudomonadota</taxon>
        <taxon>Betaproteobacteria</taxon>
        <taxon>Burkholderiales</taxon>
        <taxon>Burkholderiaceae</taxon>
        <taxon>Cupriavidus</taxon>
    </lineage>
</organism>
<dbReference type="GO" id="GO:0004623">
    <property type="term" value="F:phospholipase A2 activity"/>
    <property type="evidence" value="ECO:0007669"/>
    <property type="project" value="TreeGrafter"/>
</dbReference>
<accession>A0A643FV99</accession>
<protein>
    <recommendedName>
        <fullName evidence="3">PNPLA domain-containing protein</fullName>
    </recommendedName>
</protein>